<dbReference type="PROSITE" id="PS50983">
    <property type="entry name" value="FE_B12_PBP"/>
    <property type="match status" value="1"/>
</dbReference>
<sequence precursor="true">MMNKLCFALTLFVSTATFAQTPAQRIVSLAPHATEIAFAAGLGDKLVAVSEMSDYPEQAKQLERVSNYQGIKLERIIALQPDLVIAWPAGNPAKELEKIKQFGIPIYYSTTGSLEDIANNIEQLSQYSETPQIGQKAAEDFRTQLNTLKEKYNTHEKVRYFYQLSEKPIITVAGKNWPSEVFTFCGGENIFAASSAPYPQVSIEQVITRQPEVIFTSRHAMSNDGMWAEWSNELPALGNKHIWSLNSDWINRPTPRTLNAITEVCEHFKSVRQKR</sequence>
<dbReference type="InterPro" id="IPR050902">
    <property type="entry name" value="ABC_Transporter_SBP"/>
</dbReference>
<dbReference type="Gene3D" id="3.40.50.1980">
    <property type="entry name" value="Nitrogenase molybdenum iron protein domain"/>
    <property type="match status" value="2"/>
</dbReference>
<dbReference type="GO" id="GO:0031419">
    <property type="term" value="F:cobalamin binding"/>
    <property type="evidence" value="ECO:0007669"/>
    <property type="project" value="InterPro"/>
</dbReference>
<evidence type="ECO:0000313" key="8">
    <source>
        <dbReference type="Proteomes" id="UP000283878"/>
    </source>
</evidence>
<gene>
    <name evidence="5" type="primary">btuF</name>
    <name evidence="7" type="ORF">CYQ91_20690</name>
</gene>
<feature type="chain" id="PRO_5043069278" description="Vitamin B12-binding protein" evidence="5">
    <location>
        <begin position="20"/>
        <end position="275"/>
    </location>
</feature>
<comment type="function">
    <text evidence="5">Part of the ABC transporter complex BtuCDF involved in vitamin B12 import. Binds vitamin B12 and delivers it to the periplasmic surface of BtuC.</text>
</comment>
<dbReference type="NCBIfam" id="NF038402">
    <property type="entry name" value="TroA_like"/>
    <property type="match status" value="1"/>
</dbReference>
<evidence type="ECO:0000256" key="1">
    <source>
        <dbReference type="ARBA" id="ARBA00022448"/>
    </source>
</evidence>
<comment type="similarity">
    <text evidence="5">Belongs to the BtuF family.</text>
</comment>
<dbReference type="InterPro" id="IPR002491">
    <property type="entry name" value="ABC_transptr_periplasmic_BD"/>
</dbReference>
<organism evidence="7 8">
    <name type="scientific">Vibrio diabolicus</name>
    <dbReference type="NCBI Taxonomy" id="50719"/>
    <lineage>
        <taxon>Bacteria</taxon>
        <taxon>Pseudomonadati</taxon>
        <taxon>Pseudomonadota</taxon>
        <taxon>Gammaproteobacteria</taxon>
        <taxon>Vibrionales</taxon>
        <taxon>Vibrionaceae</taxon>
        <taxon>Vibrio</taxon>
        <taxon>Vibrio diabolicus subgroup</taxon>
    </lineage>
</organism>
<feature type="site" description="Important for BtuC binding" evidence="5">
    <location>
        <position position="204"/>
    </location>
</feature>
<evidence type="ECO:0000256" key="3">
    <source>
        <dbReference type="ARBA" id="ARBA00022764"/>
    </source>
</evidence>
<dbReference type="AlphaFoldDB" id="A0AAX1XHS1"/>
<evidence type="ECO:0000313" key="7">
    <source>
        <dbReference type="EMBL" id="RPB34645.1"/>
    </source>
</evidence>
<keyword evidence="1 5" id="KW-0813">Transport</keyword>
<protein>
    <recommendedName>
        <fullName evidence="5">Vitamin B12-binding protein</fullName>
    </recommendedName>
</protein>
<dbReference type="CDD" id="cd01144">
    <property type="entry name" value="BtuF"/>
    <property type="match status" value="1"/>
</dbReference>
<comment type="subcellular location">
    <subcellularLocation>
        <location evidence="5">Periplasm</location>
    </subcellularLocation>
</comment>
<feature type="site" description="Important for BtuC binding" evidence="5">
    <location>
        <position position="74"/>
    </location>
</feature>
<dbReference type="PANTHER" id="PTHR30535">
    <property type="entry name" value="VITAMIN B12-BINDING PROTEIN"/>
    <property type="match status" value="1"/>
</dbReference>
<comment type="caution">
    <text evidence="5">Lacks conserved residue(s) required for the propagation of feature annotation.</text>
</comment>
<comment type="caution">
    <text evidence="7">The sequence shown here is derived from an EMBL/GenBank/DDBJ whole genome shotgun (WGS) entry which is preliminary data.</text>
</comment>
<evidence type="ECO:0000256" key="2">
    <source>
        <dbReference type="ARBA" id="ARBA00022729"/>
    </source>
</evidence>
<comment type="subunit">
    <text evidence="5">The complex is composed of two ATP-binding proteins (BtuD), two transmembrane proteins (BtuC) and a solute-binding protein (BtuF).</text>
</comment>
<dbReference type="Pfam" id="PF01497">
    <property type="entry name" value="Peripla_BP_2"/>
    <property type="match status" value="1"/>
</dbReference>
<dbReference type="GO" id="GO:0015889">
    <property type="term" value="P:cobalamin transport"/>
    <property type="evidence" value="ECO:0007669"/>
    <property type="project" value="UniProtKB-UniRule"/>
</dbReference>
<reference evidence="7 8" key="1">
    <citation type="journal article" date="2018" name="AMB Express">
        <title>Occurrence and significance of pathogenicity and fitness islands in environmental vibrios.</title>
        <authorList>
            <person name="Klein S."/>
            <person name="Pipes S."/>
            <person name="Lovell C.R."/>
        </authorList>
    </citation>
    <scope>NUCLEOTIDE SEQUENCE [LARGE SCALE GENOMIC DNA]</scope>
    <source>
        <strain evidence="7 8">JBS-8-11-1</strain>
    </source>
</reference>
<accession>A0AAX1XHS1</accession>
<keyword evidence="2 5" id="KW-0732">Signal</keyword>
<dbReference type="SUPFAM" id="SSF53807">
    <property type="entry name" value="Helical backbone' metal receptor"/>
    <property type="match status" value="1"/>
</dbReference>
<dbReference type="EMBL" id="PKPZ01000022">
    <property type="protein sequence ID" value="RPB34645.1"/>
    <property type="molecule type" value="Genomic_DNA"/>
</dbReference>
<dbReference type="NCBIfam" id="NF002894">
    <property type="entry name" value="PRK03379.1"/>
    <property type="match status" value="1"/>
</dbReference>
<name>A0AAX1XHS1_9VIBR</name>
<evidence type="ECO:0000259" key="6">
    <source>
        <dbReference type="PROSITE" id="PS50983"/>
    </source>
</evidence>
<keyword evidence="4" id="KW-1015">Disulfide bond</keyword>
<dbReference type="PANTHER" id="PTHR30535:SF34">
    <property type="entry name" value="MOLYBDATE-BINDING PROTEIN MOLA"/>
    <property type="match status" value="1"/>
</dbReference>
<dbReference type="HAMAP" id="MF_01000">
    <property type="entry name" value="BtuF"/>
    <property type="match status" value="1"/>
</dbReference>
<dbReference type="GO" id="GO:0042597">
    <property type="term" value="C:periplasmic space"/>
    <property type="evidence" value="ECO:0007669"/>
    <property type="project" value="UniProtKB-SubCell"/>
</dbReference>
<dbReference type="InterPro" id="IPR023544">
    <property type="entry name" value="ABC_transptr_vit_B12-bd"/>
</dbReference>
<keyword evidence="3 5" id="KW-0574">Periplasm</keyword>
<proteinExistence type="inferred from homology"/>
<evidence type="ECO:0000256" key="5">
    <source>
        <dbReference type="HAMAP-Rule" id="MF_01000"/>
    </source>
</evidence>
<feature type="domain" description="Fe/B12 periplasmic-binding" evidence="6">
    <location>
        <begin position="25"/>
        <end position="272"/>
    </location>
</feature>
<evidence type="ECO:0000256" key="4">
    <source>
        <dbReference type="ARBA" id="ARBA00023157"/>
    </source>
</evidence>
<dbReference type="GO" id="GO:0071281">
    <property type="term" value="P:cellular response to iron ion"/>
    <property type="evidence" value="ECO:0007669"/>
    <property type="project" value="TreeGrafter"/>
</dbReference>
<feature type="signal peptide" evidence="5">
    <location>
        <begin position="1"/>
        <end position="19"/>
    </location>
</feature>
<dbReference type="InterPro" id="IPR054828">
    <property type="entry name" value="Vit_B12_bind_prot"/>
</dbReference>
<dbReference type="Proteomes" id="UP000283878">
    <property type="component" value="Unassembled WGS sequence"/>
</dbReference>